<keyword evidence="16" id="KW-1185">Reference proteome</keyword>
<comment type="subcellular location">
    <subcellularLocation>
        <location evidence="2">Cytoplasm</location>
    </subcellularLocation>
</comment>
<dbReference type="RefSeq" id="WP_369691975.1">
    <property type="nucleotide sequence ID" value="NZ_WJPP01000003.1"/>
</dbReference>
<keyword evidence="7 13" id="KW-0808">Transferase</keyword>
<comment type="function">
    <text evidence="1">Specifically methylates the cytosine at position 967 (m5C967) of 16S rRNA.</text>
</comment>
<organism evidence="15 16">
    <name type="scientific">Spiribacter salilacus</name>
    <dbReference type="NCBI Taxonomy" id="2664894"/>
    <lineage>
        <taxon>Bacteria</taxon>
        <taxon>Pseudomonadati</taxon>
        <taxon>Pseudomonadota</taxon>
        <taxon>Gammaproteobacteria</taxon>
        <taxon>Chromatiales</taxon>
        <taxon>Ectothiorhodospiraceae</taxon>
        <taxon>Spiribacter</taxon>
    </lineage>
</organism>
<dbReference type="PROSITE" id="PS51686">
    <property type="entry name" value="SAM_MT_RSMB_NOP"/>
    <property type="match status" value="1"/>
</dbReference>
<dbReference type="PANTHER" id="PTHR22807">
    <property type="entry name" value="NOP2 YEAST -RELATED NOL1/NOP2/FMU SUN DOMAIN-CONTAINING"/>
    <property type="match status" value="1"/>
</dbReference>
<evidence type="ECO:0000259" key="14">
    <source>
        <dbReference type="PROSITE" id="PS51686"/>
    </source>
</evidence>
<sequence length="433" mass="47227">MSNLVEPRHEALAAVVGVIKNGRSLDVLLSAADARLTDERDRRFCRALAFGVLRHHRWLQAQVAALLERPLRNRDQDVSLLIELGIYQLACLSMPPHAAVGETVAVTRPLGKRWAAKVVNATLRRFQREGVVSELGIESPAIEYSLPDWLYAQIQLDWPEACSAVLAAQNARAPMLLRTNLKRSTTAELQARLAEIEVTSEPVADLPAALALEVPVAPARLPGFAEGCFSVQDGAAQLAAPLLALEPGQRVLDACAAPGGKTAHCLELADVEMVALDSDADRLARVDETLSRLGLSAQLISADAGNPQTWWDGKPFERILLDAPCSGTGVIRRHPDIKWLRRSTDPAQLAAGQRRLLAQLWPLLAPGGQLVYCTCSILKQENEAVIADFVQDQDDVTIQPLALPFGRALRYGWQILPGEGNCDGFYYACLRKD</sequence>
<dbReference type="InterPro" id="IPR049560">
    <property type="entry name" value="MeTrfase_RsmB-F_NOP2_cat"/>
</dbReference>
<dbReference type="SUPFAM" id="SSF53335">
    <property type="entry name" value="S-adenosyl-L-methionine-dependent methyltransferases"/>
    <property type="match status" value="1"/>
</dbReference>
<reference evidence="15 16" key="1">
    <citation type="submission" date="2019-11" db="EMBL/GenBank/DDBJ databases">
        <authorList>
            <person name="Zhang X.Y."/>
        </authorList>
    </citation>
    <scope>NUCLEOTIDE SEQUENCE [LARGE SCALE GENOMIC DNA]</scope>
    <source>
        <strain evidence="15 16">C176</strain>
    </source>
</reference>
<dbReference type="InterPro" id="IPR006027">
    <property type="entry name" value="NusB_RsmB_TIM44"/>
</dbReference>
<dbReference type="InterPro" id="IPR029063">
    <property type="entry name" value="SAM-dependent_MTases_sf"/>
</dbReference>
<keyword evidence="8 13" id="KW-0949">S-adenosyl-L-methionine</keyword>
<dbReference type="EC" id="2.1.1.176" evidence="3"/>
<evidence type="ECO:0000256" key="11">
    <source>
        <dbReference type="ARBA" id="ARBA00031088"/>
    </source>
</evidence>
<feature type="binding site" evidence="13">
    <location>
        <position position="303"/>
    </location>
    <ligand>
        <name>S-adenosyl-L-methionine</name>
        <dbReference type="ChEBI" id="CHEBI:59789"/>
    </ligand>
</feature>
<proteinExistence type="inferred from homology"/>
<evidence type="ECO:0000256" key="3">
    <source>
        <dbReference type="ARBA" id="ARBA00012140"/>
    </source>
</evidence>
<dbReference type="Pfam" id="PF01029">
    <property type="entry name" value="NusB"/>
    <property type="match status" value="1"/>
</dbReference>
<dbReference type="CDD" id="cd02440">
    <property type="entry name" value="AdoMet_MTases"/>
    <property type="match status" value="1"/>
</dbReference>
<evidence type="ECO:0000256" key="12">
    <source>
        <dbReference type="ARBA" id="ARBA00047283"/>
    </source>
</evidence>
<dbReference type="InterPro" id="IPR023267">
    <property type="entry name" value="RCMT"/>
</dbReference>
<dbReference type="Pfam" id="PF01189">
    <property type="entry name" value="Methyltr_RsmB-F"/>
    <property type="match status" value="1"/>
</dbReference>
<dbReference type="PRINTS" id="PR02008">
    <property type="entry name" value="RCMTFAMILY"/>
</dbReference>
<evidence type="ECO:0000313" key="15">
    <source>
        <dbReference type="EMBL" id="MRH78334.1"/>
    </source>
</evidence>
<dbReference type="FunFam" id="3.40.50.150:FF:000022">
    <property type="entry name" value="Ribosomal RNA small subunit methyltransferase B"/>
    <property type="match status" value="1"/>
</dbReference>
<evidence type="ECO:0000256" key="2">
    <source>
        <dbReference type="ARBA" id="ARBA00004496"/>
    </source>
</evidence>
<evidence type="ECO:0000256" key="8">
    <source>
        <dbReference type="ARBA" id="ARBA00022691"/>
    </source>
</evidence>
<dbReference type="InterPro" id="IPR004573">
    <property type="entry name" value="rRNA_ssu_MeTfrase_B"/>
</dbReference>
<evidence type="ECO:0000256" key="5">
    <source>
        <dbReference type="ARBA" id="ARBA00022552"/>
    </source>
</evidence>
<dbReference type="GO" id="GO:0070475">
    <property type="term" value="P:rRNA base methylation"/>
    <property type="evidence" value="ECO:0007669"/>
    <property type="project" value="TreeGrafter"/>
</dbReference>
<dbReference type="Gene3D" id="1.10.940.10">
    <property type="entry name" value="NusB-like"/>
    <property type="match status" value="1"/>
</dbReference>
<dbReference type="Gene3D" id="3.30.70.1170">
    <property type="entry name" value="Sun protein, domain 3"/>
    <property type="match status" value="1"/>
</dbReference>
<dbReference type="PANTHER" id="PTHR22807:SF61">
    <property type="entry name" value="NOL1_NOP2_SUN FAMILY PROTEIN _ ANTITERMINATION NUSB DOMAIN-CONTAINING PROTEIN"/>
    <property type="match status" value="1"/>
</dbReference>
<dbReference type="GO" id="GO:0006355">
    <property type="term" value="P:regulation of DNA-templated transcription"/>
    <property type="evidence" value="ECO:0007669"/>
    <property type="project" value="InterPro"/>
</dbReference>
<evidence type="ECO:0000256" key="13">
    <source>
        <dbReference type="PROSITE-ProRule" id="PRU01023"/>
    </source>
</evidence>
<dbReference type="GO" id="GO:0005829">
    <property type="term" value="C:cytosol"/>
    <property type="evidence" value="ECO:0007669"/>
    <property type="project" value="TreeGrafter"/>
</dbReference>
<accession>A0A6N7R093</accession>
<dbReference type="Pfam" id="PF22458">
    <property type="entry name" value="RsmF-B_ferredox"/>
    <property type="match status" value="1"/>
</dbReference>
<evidence type="ECO:0000256" key="4">
    <source>
        <dbReference type="ARBA" id="ARBA00022490"/>
    </source>
</evidence>
<dbReference type="Proteomes" id="UP000433788">
    <property type="component" value="Unassembled WGS sequence"/>
</dbReference>
<dbReference type="NCBIfam" id="TIGR00563">
    <property type="entry name" value="rsmB"/>
    <property type="match status" value="1"/>
</dbReference>
<dbReference type="GO" id="GO:0009383">
    <property type="term" value="F:rRNA (cytosine-C5-)-methyltransferase activity"/>
    <property type="evidence" value="ECO:0007669"/>
    <property type="project" value="TreeGrafter"/>
</dbReference>
<dbReference type="InterPro" id="IPR001678">
    <property type="entry name" value="MeTrfase_RsmB-F_NOP2_dom"/>
</dbReference>
<dbReference type="Gene3D" id="3.40.50.150">
    <property type="entry name" value="Vaccinia Virus protein VP39"/>
    <property type="match status" value="1"/>
</dbReference>
<gene>
    <name evidence="15" type="primary">rsmB</name>
    <name evidence="15" type="ORF">GH984_06405</name>
</gene>
<comment type="similarity">
    <text evidence="13">Belongs to the class I-like SAM-binding methyltransferase superfamily. RsmB/NOP family.</text>
</comment>
<dbReference type="SUPFAM" id="SSF48013">
    <property type="entry name" value="NusB-like"/>
    <property type="match status" value="1"/>
</dbReference>
<dbReference type="EMBL" id="WJPP01000003">
    <property type="protein sequence ID" value="MRH78334.1"/>
    <property type="molecule type" value="Genomic_DNA"/>
</dbReference>
<dbReference type="InterPro" id="IPR035926">
    <property type="entry name" value="NusB-like_sf"/>
</dbReference>
<evidence type="ECO:0000256" key="6">
    <source>
        <dbReference type="ARBA" id="ARBA00022603"/>
    </source>
</evidence>
<comment type="caution">
    <text evidence="15">The sequence shown here is derived from an EMBL/GenBank/DDBJ whole genome shotgun (WGS) entry which is preliminary data.</text>
</comment>
<comment type="catalytic activity">
    <reaction evidence="12">
        <text>cytidine(967) in 16S rRNA + S-adenosyl-L-methionine = 5-methylcytidine(967) in 16S rRNA + S-adenosyl-L-homocysteine + H(+)</text>
        <dbReference type="Rhea" id="RHEA:42748"/>
        <dbReference type="Rhea" id="RHEA-COMP:10219"/>
        <dbReference type="Rhea" id="RHEA-COMP:10220"/>
        <dbReference type="ChEBI" id="CHEBI:15378"/>
        <dbReference type="ChEBI" id="CHEBI:57856"/>
        <dbReference type="ChEBI" id="CHEBI:59789"/>
        <dbReference type="ChEBI" id="CHEBI:74483"/>
        <dbReference type="ChEBI" id="CHEBI:82748"/>
        <dbReference type="EC" id="2.1.1.176"/>
    </reaction>
</comment>
<feature type="binding site" evidence="13">
    <location>
        <begin position="255"/>
        <end position="261"/>
    </location>
    <ligand>
        <name>S-adenosyl-L-methionine</name>
        <dbReference type="ChEBI" id="CHEBI:59789"/>
    </ligand>
</feature>
<evidence type="ECO:0000256" key="7">
    <source>
        <dbReference type="ARBA" id="ARBA00022679"/>
    </source>
</evidence>
<evidence type="ECO:0000256" key="9">
    <source>
        <dbReference type="ARBA" id="ARBA00022884"/>
    </source>
</evidence>
<feature type="active site" description="Nucleophile" evidence="13">
    <location>
        <position position="375"/>
    </location>
</feature>
<dbReference type="AlphaFoldDB" id="A0A6N7R093"/>
<keyword evidence="6 13" id="KW-0489">Methyltransferase</keyword>
<evidence type="ECO:0000256" key="1">
    <source>
        <dbReference type="ARBA" id="ARBA00002724"/>
    </source>
</evidence>
<protein>
    <recommendedName>
        <fullName evidence="3">16S rRNA (cytosine(967)-C(5))-methyltransferase</fullName>
        <ecNumber evidence="3">2.1.1.176</ecNumber>
    </recommendedName>
    <alternativeName>
        <fullName evidence="10">16S rRNA m5C967 methyltransferase</fullName>
    </alternativeName>
    <alternativeName>
        <fullName evidence="11">rRNA (cytosine-C(5)-)-methyltransferase RsmB</fullName>
    </alternativeName>
</protein>
<keyword evidence="5" id="KW-0698">rRNA processing</keyword>
<keyword evidence="9 13" id="KW-0694">RNA-binding</keyword>
<evidence type="ECO:0000256" key="10">
    <source>
        <dbReference type="ARBA" id="ARBA00030399"/>
    </source>
</evidence>
<feature type="binding site" evidence="13">
    <location>
        <position position="322"/>
    </location>
    <ligand>
        <name>S-adenosyl-L-methionine</name>
        <dbReference type="ChEBI" id="CHEBI:59789"/>
    </ligand>
</feature>
<feature type="domain" description="SAM-dependent MTase RsmB/NOP-type" evidence="14">
    <location>
        <begin position="165"/>
        <end position="433"/>
    </location>
</feature>
<evidence type="ECO:0000313" key="16">
    <source>
        <dbReference type="Proteomes" id="UP000433788"/>
    </source>
</evidence>
<name>A0A6N7R093_9GAMM</name>
<dbReference type="InterPro" id="IPR054728">
    <property type="entry name" value="RsmB-like_ferredoxin"/>
</dbReference>
<feature type="binding site" evidence="13">
    <location>
        <position position="277"/>
    </location>
    <ligand>
        <name>S-adenosyl-L-methionine</name>
        <dbReference type="ChEBI" id="CHEBI:59789"/>
    </ligand>
</feature>
<dbReference type="GO" id="GO:0003723">
    <property type="term" value="F:RNA binding"/>
    <property type="evidence" value="ECO:0007669"/>
    <property type="project" value="UniProtKB-UniRule"/>
</dbReference>
<dbReference type="NCBIfam" id="NF008149">
    <property type="entry name" value="PRK10901.1"/>
    <property type="match status" value="1"/>
</dbReference>
<keyword evidence="4" id="KW-0963">Cytoplasm</keyword>